<accession>A0ABQ5BQ79</accession>
<reference evidence="2" key="1">
    <citation type="journal article" date="2022" name="Int. J. Mol. Sci.">
        <title>Draft Genome of Tanacetum Coccineum: Genomic Comparison of Closely Related Tanacetum-Family Plants.</title>
        <authorList>
            <person name="Yamashiro T."/>
            <person name="Shiraishi A."/>
            <person name="Nakayama K."/>
            <person name="Satake H."/>
        </authorList>
    </citation>
    <scope>NUCLEOTIDE SEQUENCE</scope>
</reference>
<reference evidence="2" key="2">
    <citation type="submission" date="2022-01" db="EMBL/GenBank/DDBJ databases">
        <authorList>
            <person name="Yamashiro T."/>
            <person name="Shiraishi A."/>
            <person name="Satake H."/>
            <person name="Nakayama K."/>
        </authorList>
    </citation>
    <scope>NUCLEOTIDE SEQUENCE</scope>
</reference>
<evidence type="ECO:0000256" key="1">
    <source>
        <dbReference type="SAM" id="MobiDB-lite"/>
    </source>
</evidence>
<keyword evidence="3" id="KW-1185">Reference proteome</keyword>
<organism evidence="2 3">
    <name type="scientific">Tanacetum coccineum</name>
    <dbReference type="NCBI Taxonomy" id="301880"/>
    <lineage>
        <taxon>Eukaryota</taxon>
        <taxon>Viridiplantae</taxon>
        <taxon>Streptophyta</taxon>
        <taxon>Embryophyta</taxon>
        <taxon>Tracheophyta</taxon>
        <taxon>Spermatophyta</taxon>
        <taxon>Magnoliopsida</taxon>
        <taxon>eudicotyledons</taxon>
        <taxon>Gunneridae</taxon>
        <taxon>Pentapetalae</taxon>
        <taxon>asterids</taxon>
        <taxon>campanulids</taxon>
        <taxon>Asterales</taxon>
        <taxon>Asteraceae</taxon>
        <taxon>Asteroideae</taxon>
        <taxon>Anthemideae</taxon>
        <taxon>Anthemidinae</taxon>
        <taxon>Tanacetum</taxon>
    </lineage>
</organism>
<dbReference type="Proteomes" id="UP001151760">
    <property type="component" value="Unassembled WGS sequence"/>
</dbReference>
<feature type="region of interest" description="Disordered" evidence="1">
    <location>
        <begin position="167"/>
        <end position="199"/>
    </location>
</feature>
<dbReference type="EMBL" id="BQNB010013469">
    <property type="protein sequence ID" value="GJT16384.1"/>
    <property type="molecule type" value="Genomic_DNA"/>
</dbReference>
<proteinExistence type="predicted"/>
<feature type="region of interest" description="Disordered" evidence="1">
    <location>
        <begin position="221"/>
        <end position="295"/>
    </location>
</feature>
<sequence length="411" mass="45238">MGDHHCGGDLVEVSVNMTLAGILCHVKKTVVLDKIDYPHAQFEIVCHNFRIRIASRTPRFDKNWRFFCKDAATGMRSSAAFLHNRTWDELVVRVQHSPSNPSLLFVLTSSQPLKGFVGLSVLPGERVIGSMLWKWCVVISSSSTVTYTSVYTDSDPWRFQWVSDDKLEAPQSPRQAPPSPDYVPGPEHPSLPDYVPGLEEPEQAPLSLVYVLEPEYPEYLVPPDAEAPIEDQPLPDDASPTALLPGYVADFDPEEDPEVDPTKYPANGGDDDDDDDKDDEDEGGEEHLALADSTALHTVDPVSLVEDIEAFETDKSAPTPPSPRSRSISIQLHTPMSATTKALIADEARCTRQAWSQAMDCNRAIHAELQAYQAQTSSLQTQLTAALGCFQTLEARKPTHTDDPEDAGSSS</sequence>
<protein>
    <submittedName>
        <fullName evidence="2">Uncharacterized protein</fullName>
    </submittedName>
</protein>
<feature type="compositionally biased region" description="Pro residues" evidence="1">
    <location>
        <begin position="175"/>
        <end position="189"/>
    </location>
</feature>
<name>A0ABQ5BQ79_9ASTR</name>
<gene>
    <name evidence="2" type="ORF">Tco_0875090</name>
</gene>
<evidence type="ECO:0000313" key="3">
    <source>
        <dbReference type="Proteomes" id="UP001151760"/>
    </source>
</evidence>
<feature type="compositionally biased region" description="Acidic residues" evidence="1">
    <location>
        <begin position="269"/>
        <end position="284"/>
    </location>
</feature>
<comment type="caution">
    <text evidence="2">The sequence shown here is derived from an EMBL/GenBank/DDBJ whole genome shotgun (WGS) entry which is preliminary data.</text>
</comment>
<evidence type="ECO:0000313" key="2">
    <source>
        <dbReference type="EMBL" id="GJT16384.1"/>
    </source>
</evidence>